<dbReference type="InterPro" id="IPR027627">
    <property type="entry name" value="Glycosyltransferase_put"/>
</dbReference>
<dbReference type="NCBIfam" id="TIGR04348">
    <property type="entry name" value="selenoneine biosynthesis selenosugar synthase SenB"/>
    <property type="match status" value="1"/>
</dbReference>
<dbReference type="GO" id="GO:0016757">
    <property type="term" value="F:glycosyltransferase activity"/>
    <property type="evidence" value="ECO:0007669"/>
    <property type="project" value="InterPro"/>
</dbReference>
<dbReference type="RefSeq" id="WP_128195824.1">
    <property type="nucleotide sequence ID" value="NZ_SACT01000001.1"/>
</dbReference>
<dbReference type="Pfam" id="PF00534">
    <property type="entry name" value="Glycos_transf_1"/>
    <property type="match status" value="1"/>
</dbReference>
<dbReference type="Proteomes" id="UP000288178">
    <property type="component" value="Unassembled WGS sequence"/>
</dbReference>
<accession>A0A437K1A7</accession>
<proteinExistence type="predicted"/>
<keyword evidence="2" id="KW-0808">Transferase</keyword>
<dbReference type="PANTHER" id="PTHR46660:SF2">
    <property type="entry name" value="GLYCOSYLTRANSFERASE 1 DOMAIN-CONTAINING PROTEIN 1"/>
    <property type="match status" value="1"/>
</dbReference>
<dbReference type="EMBL" id="SACT01000001">
    <property type="protein sequence ID" value="RVT54041.1"/>
    <property type="molecule type" value="Genomic_DNA"/>
</dbReference>
<comment type="caution">
    <text evidence="2">The sequence shown here is derived from an EMBL/GenBank/DDBJ whole genome shotgun (WGS) entry which is preliminary data.</text>
</comment>
<dbReference type="Gene3D" id="3.40.50.2000">
    <property type="entry name" value="Glycogen Phosphorylase B"/>
    <property type="match status" value="1"/>
</dbReference>
<name>A0A437K1A7_9BURK</name>
<organism evidence="2 3">
    <name type="scientific">Rubrivivax albus</name>
    <dbReference type="NCBI Taxonomy" id="2499835"/>
    <lineage>
        <taxon>Bacteria</taxon>
        <taxon>Pseudomonadati</taxon>
        <taxon>Pseudomonadota</taxon>
        <taxon>Betaproteobacteria</taxon>
        <taxon>Burkholderiales</taxon>
        <taxon>Sphaerotilaceae</taxon>
        <taxon>Rubrivivax</taxon>
    </lineage>
</organism>
<sequence length="320" mass="34916">MKPILCLVTPALASANNGNWQTARRWAHFLAEDYRVRLCSAWDGAPADVMLALHARRSAPSIHAFAQACPARPLVVALTGTDLYRDIAVDADAQRSLALAWRLIVLHELAPRDLPAAVRGKAVVCFQSTPARATLPKTDRHLRALMVGHLRDEKWPQTLWAAAARLHDRADILIDHIGAPLDPALGSAAQACAAAHPHYRWLGARPHGETLRRIRQAHVLVHTSRMEGGAHVVLEAVRRGTPVLASRIPGNVGMLGADYGGYFPPGDATALATLLQRARDEPAMLKALAVQCDERAPLFDPATERHTLRETLRQALEARP</sequence>
<keyword evidence="3" id="KW-1185">Reference proteome</keyword>
<evidence type="ECO:0000259" key="1">
    <source>
        <dbReference type="Pfam" id="PF00534"/>
    </source>
</evidence>
<evidence type="ECO:0000313" key="2">
    <source>
        <dbReference type="EMBL" id="RVT54041.1"/>
    </source>
</evidence>
<dbReference type="InterPro" id="IPR001296">
    <property type="entry name" value="Glyco_trans_1"/>
</dbReference>
<gene>
    <name evidence="2" type="ORF">ENE75_04000</name>
</gene>
<evidence type="ECO:0000313" key="3">
    <source>
        <dbReference type="Proteomes" id="UP000288178"/>
    </source>
</evidence>
<dbReference type="PANTHER" id="PTHR46660">
    <property type="match status" value="1"/>
</dbReference>
<dbReference type="AlphaFoldDB" id="A0A437K1A7"/>
<protein>
    <submittedName>
        <fullName evidence="2">TIGR04348 family glycosyltransferase</fullName>
    </submittedName>
</protein>
<dbReference type="InterPro" id="IPR052622">
    <property type="entry name" value="Glycosyltransferase_G1"/>
</dbReference>
<dbReference type="CDD" id="cd03801">
    <property type="entry name" value="GT4_PimA-like"/>
    <property type="match status" value="1"/>
</dbReference>
<reference evidence="2 3" key="1">
    <citation type="submission" date="2019-01" db="EMBL/GenBank/DDBJ databases">
        <authorList>
            <person name="Chen W.-M."/>
        </authorList>
    </citation>
    <scope>NUCLEOTIDE SEQUENCE [LARGE SCALE GENOMIC DNA]</scope>
    <source>
        <strain evidence="2 3">ICH-3</strain>
    </source>
</reference>
<dbReference type="SUPFAM" id="SSF53756">
    <property type="entry name" value="UDP-Glycosyltransferase/glycogen phosphorylase"/>
    <property type="match status" value="1"/>
</dbReference>
<feature type="domain" description="Glycosyl transferase family 1" evidence="1">
    <location>
        <begin position="135"/>
        <end position="286"/>
    </location>
</feature>